<keyword evidence="4" id="KW-1185">Reference proteome</keyword>
<feature type="transmembrane region" description="Helical" evidence="1">
    <location>
        <begin position="240"/>
        <end position="260"/>
    </location>
</feature>
<feature type="transmembrane region" description="Helical" evidence="1">
    <location>
        <begin position="343"/>
        <end position="361"/>
    </location>
</feature>
<gene>
    <name evidence="3" type="ORF">SAMN05216276_108618</name>
</gene>
<keyword evidence="2" id="KW-0732">Signal</keyword>
<dbReference type="EMBL" id="FZOD01000086">
    <property type="protein sequence ID" value="SNT61916.1"/>
    <property type="molecule type" value="Genomic_DNA"/>
</dbReference>
<organism evidence="3 4">
    <name type="scientific">Streptosporangium subroseum</name>
    <dbReference type="NCBI Taxonomy" id="106412"/>
    <lineage>
        <taxon>Bacteria</taxon>
        <taxon>Bacillati</taxon>
        <taxon>Actinomycetota</taxon>
        <taxon>Actinomycetes</taxon>
        <taxon>Streptosporangiales</taxon>
        <taxon>Streptosporangiaceae</taxon>
        <taxon>Streptosporangium</taxon>
    </lineage>
</organism>
<feature type="chain" id="PRO_5012127815" evidence="2">
    <location>
        <begin position="23"/>
        <end position="613"/>
    </location>
</feature>
<feature type="transmembrane region" description="Helical" evidence="1">
    <location>
        <begin position="266"/>
        <end position="286"/>
    </location>
</feature>
<keyword evidence="1" id="KW-0812">Transmembrane</keyword>
<sequence>MRIKIIFILFTVILAVSSPALAENPNAESIFRKFTPNGVIDGLWSSNGQLLPSHIDVPGTDGCEGHTRSWNRKDHVGLDLTWYDCSPQQIRMLFTQVELRRSQTPDEVKTLSVLRGNADFVLPRSVDDPSVRVWAQGDLFIKIRIYCGPLASVECASLSAPVARRLASALPDAPRDSNLWNLFPPFVGIFSGLILFWLLVVVVKRLHTHITLERFDLPAGRIHPVDEISREMRRTRRRRWWGWLLSIYGALCGVSVINQIVHGASVWVGVILAVLTLPMGLLLLRTRQHRYLKRAQRTIYRPKFKDLLWLLLVLILGIFAVAIPALVLVGWFLIGLIDSGDSFGYVFGFVLIAGITVGGFIDRGAIRLRARGAREAMRRDERPYFLYLRNFGDDIQKIPASRFNRRSLWQKIFGPLSFMQRTRFEEIFTRELRRYGPIIAVGPPDTNLRGLFSVLAPQLGASRARLPHDTWDRQVRSWAVNAGAVVVSATPQQINSSFAWELKMLAQDLPHQRVVLICGPGDKRALHRTFGTFMSEVGRYELFRDLTTGWLTDGVLVLVHVPSPSGGTWHGWGAEQRTAWTYTAAVNAAMEFAHLNWARQETTMHLSSGPAQE</sequence>
<evidence type="ECO:0000256" key="2">
    <source>
        <dbReference type="SAM" id="SignalP"/>
    </source>
</evidence>
<feature type="signal peptide" evidence="2">
    <location>
        <begin position="1"/>
        <end position="22"/>
    </location>
</feature>
<keyword evidence="1" id="KW-0472">Membrane</keyword>
<evidence type="ECO:0000313" key="3">
    <source>
        <dbReference type="EMBL" id="SNT61916.1"/>
    </source>
</evidence>
<keyword evidence="1" id="KW-1133">Transmembrane helix</keyword>
<dbReference type="AlphaFoldDB" id="A0A239P4B4"/>
<feature type="transmembrane region" description="Helical" evidence="1">
    <location>
        <begin position="307"/>
        <end position="337"/>
    </location>
</feature>
<proteinExistence type="predicted"/>
<dbReference type="RefSeq" id="WP_143653611.1">
    <property type="nucleotide sequence ID" value="NZ_FZOD01000086.1"/>
</dbReference>
<reference evidence="3 4" key="1">
    <citation type="submission" date="2017-06" db="EMBL/GenBank/DDBJ databases">
        <authorList>
            <person name="Kim H.J."/>
            <person name="Triplett B.A."/>
        </authorList>
    </citation>
    <scope>NUCLEOTIDE SEQUENCE [LARGE SCALE GENOMIC DNA]</scope>
    <source>
        <strain evidence="3 4">CGMCC 4.2132</strain>
    </source>
</reference>
<evidence type="ECO:0000256" key="1">
    <source>
        <dbReference type="SAM" id="Phobius"/>
    </source>
</evidence>
<name>A0A239P4B4_9ACTN</name>
<evidence type="ECO:0000313" key="4">
    <source>
        <dbReference type="Proteomes" id="UP000198282"/>
    </source>
</evidence>
<feature type="transmembrane region" description="Helical" evidence="1">
    <location>
        <begin position="182"/>
        <end position="203"/>
    </location>
</feature>
<dbReference type="OrthoDB" id="7107981at2"/>
<accession>A0A239P4B4</accession>
<protein>
    <submittedName>
        <fullName evidence="3">Uncharacterized protein</fullName>
    </submittedName>
</protein>
<dbReference type="Proteomes" id="UP000198282">
    <property type="component" value="Unassembled WGS sequence"/>
</dbReference>